<keyword evidence="8" id="KW-0902">Two-component regulatory system</keyword>
<dbReference type="SUPFAM" id="SSF55874">
    <property type="entry name" value="ATPase domain of HSP90 chaperone/DNA topoisomerase II/histidine kinase"/>
    <property type="match status" value="1"/>
</dbReference>
<evidence type="ECO:0000256" key="2">
    <source>
        <dbReference type="ARBA" id="ARBA00012438"/>
    </source>
</evidence>
<evidence type="ECO:0000313" key="11">
    <source>
        <dbReference type="EMBL" id="CAA9310285.1"/>
    </source>
</evidence>
<dbReference type="PANTHER" id="PTHR24421">
    <property type="entry name" value="NITRATE/NITRITE SENSOR PROTEIN NARX-RELATED"/>
    <property type="match status" value="1"/>
</dbReference>
<evidence type="ECO:0000256" key="7">
    <source>
        <dbReference type="ARBA" id="ARBA00022840"/>
    </source>
</evidence>
<comment type="catalytic activity">
    <reaction evidence="1">
        <text>ATP + protein L-histidine = ADP + protein N-phospho-L-histidine.</text>
        <dbReference type="EC" id="2.7.13.3"/>
    </reaction>
</comment>
<name>A0A6J4KSE6_9ACTN</name>
<feature type="domain" description="Histidine kinase" evidence="10">
    <location>
        <begin position="356"/>
        <end position="439"/>
    </location>
</feature>
<keyword evidence="9" id="KW-0812">Transmembrane</keyword>
<dbReference type="AlphaFoldDB" id="A0A6J4KSE6"/>
<evidence type="ECO:0000256" key="8">
    <source>
        <dbReference type="ARBA" id="ARBA00023012"/>
    </source>
</evidence>
<dbReference type="PROSITE" id="PS50109">
    <property type="entry name" value="HIS_KIN"/>
    <property type="match status" value="1"/>
</dbReference>
<dbReference type="PANTHER" id="PTHR24421:SF10">
    <property type="entry name" value="NITRATE_NITRITE SENSOR PROTEIN NARQ"/>
    <property type="match status" value="1"/>
</dbReference>
<organism evidence="11">
    <name type="scientific">uncultured Nocardioidaceae bacterium</name>
    <dbReference type="NCBI Taxonomy" id="253824"/>
    <lineage>
        <taxon>Bacteria</taxon>
        <taxon>Bacillati</taxon>
        <taxon>Actinomycetota</taxon>
        <taxon>Actinomycetes</taxon>
        <taxon>Propionibacteriales</taxon>
        <taxon>Nocardioidaceae</taxon>
        <taxon>environmental samples</taxon>
    </lineage>
</organism>
<dbReference type="GO" id="GO:0016020">
    <property type="term" value="C:membrane"/>
    <property type="evidence" value="ECO:0007669"/>
    <property type="project" value="InterPro"/>
</dbReference>
<dbReference type="InterPro" id="IPR050482">
    <property type="entry name" value="Sensor_HK_TwoCompSys"/>
</dbReference>
<feature type="transmembrane region" description="Helical" evidence="9">
    <location>
        <begin position="20"/>
        <end position="44"/>
    </location>
</feature>
<evidence type="ECO:0000256" key="3">
    <source>
        <dbReference type="ARBA" id="ARBA00022553"/>
    </source>
</evidence>
<evidence type="ECO:0000256" key="6">
    <source>
        <dbReference type="ARBA" id="ARBA00022777"/>
    </source>
</evidence>
<keyword evidence="7" id="KW-0067">ATP-binding</keyword>
<keyword evidence="4" id="KW-0808">Transferase</keyword>
<dbReference type="GO" id="GO:0000155">
    <property type="term" value="F:phosphorelay sensor kinase activity"/>
    <property type="evidence" value="ECO:0007669"/>
    <property type="project" value="InterPro"/>
</dbReference>
<reference evidence="11" key="1">
    <citation type="submission" date="2020-02" db="EMBL/GenBank/DDBJ databases">
        <authorList>
            <person name="Meier V. D."/>
        </authorList>
    </citation>
    <scope>NUCLEOTIDE SEQUENCE</scope>
    <source>
        <strain evidence="11">AVDCRST_MAG46</strain>
    </source>
</reference>
<dbReference type="Gene3D" id="3.30.565.10">
    <property type="entry name" value="Histidine kinase-like ATPase, C-terminal domain"/>
    <property type="match status" value="1"/>
</dbReference>
<dbReference type="CDD" id="cd16917">
    <property type="entry name" value="HATPase_UhpB-NarQ-NarX-like"/>
    <property type="match status" value="1"/>
</dbReference>
<dbReference type="InterPro" id="IPR005467">
    <property type="entry name" value="His_kinase_dom"/>
</dbReference>
<dbReference type="InterPro" id="IPR036890">
    <property type="entry name" value="HATPase_C_sf"/>
</dbReference>
<protein>
    <recommendedName>
        <fullName evidence="2">histidine kinase</fullName>
        <ecNumber evidence="2">2.7.13.3</ecNumber>
    </recommendedName>
</protein>
<dbReference type="SMART" id="SM00387">
    <property type="entry name" value="HATPase_c"/>
    <property type="match status" value="1"/>
</dbReference>
<sequence>MRLRRVLRQLHRGAWSKLAVFLGLASFVVWVYVVIVLGGGALIGHTDSPSVALSVLATTVVALLFARVQAALEQAMIRWGPGAATPYDVLSQFSDAATTAYARDELPARMAMLLAQGTGAKWAQVWLNVPGRVTLAATWPPDIAADQLPPLLRPEDSVVTGEGLRTLPVRHGSQLLGVLRLQERPGLALTVVEERLFAGLAAQAGLVLKWVGLRAELDDRRAELLVRSGEIKASRQRLIEAQDAERSRLERDLHDGAQQHLVALTVNLRLAHTIVGRSPTRAAVVLSEQAVAADVAIETLSALSRGIYPRQLADEGLGAALRSAVAGGAIPVTIDDGGLNRLPAKVEAALYFCCMEAVQNAAKHSQAGTVSVRLDEDAYRCQLTVTDDGTGFDQTDTATASGAGLANMRDRLDAVGGTLEVASLERAGTTVTAVVPRTEAIPAHGALSLSHQVV</sequence>
<evidence type="ECO:0000259" key="10">
    <source>
        <dbReference type="PROSITE" id="PS50109"/>
    </source>
</evidence>
<dbReference type="Pfam" id="PF02518">
    <property type="entry name" value="HATPase_c"/>
    <property type="match status" value="1"/>
</dbReference>
<dbReference type="Gene3D" id="1.20.5.1930">
    <property type="match status" value="1"/>
</dbReference>
<keyword evidence="9" id="KW-0472">Membrane</keyword>
<dbReference type="InterPro" id="IPR011712">
    <property type="entry name" value="Sig_transdc_His_kin_sub3_dim/P"/>
</dbReference>
<evidence type="ECO:0000256" key="9">
    <source>
        <dbReference type="SAM" id="Phobius"/>
    </source>
</evidence>
<dbReference type="GO" id="GO:0005524">
    <property type="term" value="F:ATP binding"/>
    <property type="evidence" value="ECO:0007669"/>
    <property type="project" value="UniProtKB-KW"/>
</dbReference>
<keyword evidence="6" id="KW-0418">Kinase</keyword>
<proteinExistence type="predicted"/>
<evidence type="ECO:0000256" key="1">
    <source>
        <dbReference type="ARBA" id="ARBA00000085"/>
    </source>
</evidence>
<evidence type="ECO:0000256" key="4">
    <source>
        <dbReference type="ARBA" id="ARBA00022679"/>
    </source>
</evidence>
<gene>
    <name evidence="11" type="ORF">AVDCRST_MAG46-109</name>
</gene>
<keyword evidence="5" id="KW-0547">Nucleotide-binding</keyword>
<keyword evidence="9" id="KW-1133">Transmembrane helix</keyword>
<dbReference type="GO" id="GO:0046983">
    <property type="term" value="F:protein dimerization activity"/>
    <property type="evidence" value="ECO:0007669"/>
    <property type="project" value="InterPro"/>
</dbReference>
<accession>A0A6J4KSE6</accession>
<evidence type="ECO:0000256" key="5">
    <source>
        <dbReference type="ARBA" id="ARBA00022741"/>
    </source>
</evidence>
<keyword evidence="3" id="KW-0597">Phosphoprotein</keyword>
<dbReference type="SUPFAM" id="SSF55781">
    <property type="entry name" value="GAF domain-like"/>
    <property type="match status" value="1"/>
</dbReference>
<dbReference type="Pfam" id="PF07730">
    <property type="entry name" value="HisKA_3"/>
    <property type="match status" value="1"/>
</dbReference>
<dbReference type="EC" id="2.7.13.3" evidence="2"/>
<dbReference type="InterPro" id="IPR003594">
    <property type="entry name" value="HATPase_dom"/>
</dbReference>
<dbReference type="EMBL" id="CADCUD010000008">
    <property type="protein sequence ID" value="CAA9310285.1"/>
    <property type="molecule type" value="Genomic_DNA"/>
</dbReference>